<dbReference type="EC" id="3.1.21.3" evidence="11"/>
<evidence type="ECO:0000256" key="1">
    <source>
        <dbReference type="ARBA" id="ARBA00000851"/>
    </source>
</evidence>
<keyword evidence="6 11" id="KW-0680">Restriction system</keyword>
<comment type="catalytic activity">
    <reaction evidence="1 11">
        <text>Endonucleolytic cleavage of DNA to give random double-stranded fragments with terminal 5'-phosphates, ATP is simultaneously hydrolyzed.</text>
        <dbReference type="EC" id="3.1.21.3"/>
    </reaction>
</comment>
<dbReference type="Pfam" id="PF04313">
    <property type="entry name" value="HSDR_N"/>
    <property type="match status" value="1"/>
</dbReference>
<dbReference type="SUPFAM" id="SSF52540">
    <property type="entry name" value="P-loop containing nucleoside triphosphate hydrolases"/>
    <property type="match status" value="2"/>
</dbReference>
<dbReference type="Pfam" id="PF11867">
    <property type="entry name" value="T1RH-like_C"/>
    <property type="match status" value="1"/>
</dbReference>
<reference evidence="14 15" key="1">
    <citation type="submission" date="2019-03" db="EMBL/GenBank/DDBJ databases">
        <title>Genomic Encyclopedia of Type Strains, Phase IV (KMG-IV): sequencing the most valuable type-strain genomes for metagenomic binning, comparative biology and taxonomic classification.</title>
        <authorList>
            <person name="Goeker M."/>
        </authorList>
    </citation>
    <scope>NUCLEOTIDE SEQUENCE [LARGE SCALE GENOMIC DNA]</scope>
    <source>
        <strain evidence="14 15">DSM 24455</strain>
    </source>
</reference>
<dbReference type="CDD" id="cd18800">
    <property type="entry name" value="SF2_C_EcoR124I-like"/>
    <property type="match status" value="1"/>
</dbReference>
<keyword evidence="12" id="KW-0175">Coiled coil</keyword>
<name>A0A4R7KAB9_9CLOT</name>
<dbReference type="CDD" id="cd18030">
    <property type="entry name" value="DEXHc_RE_I_HsdR"/>
    <property type="match status" value="1"/>
</dbReference>
<keyword evidence="7" id="KW-0255">Endonuclease</keyword>
<dbReference type="Pfam" id="PF18766">
    <property type="entry name" value="SWI2_SNF2"/>
    <property type="match status" value="1"/>
</dbReference>
<dbReference type="GO" id="GO:0005524">
    <property type="term" value="F:ATP binding"/>
    <property type="evidence" value="ECO:0007669"/>
    <property type="project" value="UniProtKB-KW"/>
</dbReference>
<keyword evidence="8 11" id="KW-0378">Hydrolase</keyword>
<evidence type="ECO:0000256" key="2">
    <source>
        <dbReference type="ARBA" id="ARBA00008598"/>
    </source>
</evidence>
<dbReference type="NCBIfam" id="TIGR00348">
    <property type="entry name" value="hsdR"/>
    <property type="match status" value="1"/>
</dbReference>
<evidence type="ECO:0000256" key="9">
    <source>
        <dbReference type="ARBA" id="ARBA00022840"/>
    </source>
</evidence>
<evidence type="ECO:0000313" key="14">
    <source>
        <dbReference type="EMBL" id="TDT51315.1"/>
    </source>
</evidence>
<dbReference type="SMART" id="SM00487">
    <property type="entry name" value="DEXDc"/>
    <property type="match status" value="1"/>
</dbReference>
<dbReference type="InterPro" id="IPR021810">
    <property type="entry name" value="T1RH-like_C"/>
</dbReference>
<dbReference type="Gene3D" id="3.90.1570.50">
    <property type="match status" value="1"/>
</dbReference>
<dbReference type="GO" id="GO:0009035">
    <property type="term" value="F:type I site-specific deoxyribonuclease activity"/>
    <property type="evidence" value="ECO:0007669"/>
    <property type="project" value="UniProtKB-EC"/>
</dbReference>
<evidence type="ECO:0000256" key="10">
    <source>
        <dbReference type="ARBA" id="ARBA00023125"/>
    </source>
</evidence>
<dbReference type="Gene3D" id="3.40.50.300">
    <property type="entry name" value="P-loop containing nucleotide triphosphate hydrolases"/>
    <property type="match status" value="2"/>
</dbReference>
<dbReference type="CDD" id="cd22332">
    <property type="entry name" value="HsdR_N"/>
    <property type="match status" value="1"/>
</dbReference>
<keyword evidence="15" id="KW-1185">Reference proteome</keyword>
<gene>
    <name evidence="14" type="ORF">EDD71_11945</name>
</gene>
<dbReference type="InterPro" id="IPR027417">
    <property type="entry name" value="P-loop_NTPase"/>
</dbReference>
<evidence type="ECO:0000256" key="6">
    <source>
        <dbReference type="ARBA" id="ARBA00022747"/>
    </source>
</evidence>
<dbReference type="AlphaFoldDB" id="A0A4R7KAB9"/>
<dbReference type="InterPro" id="IPR040980">
    <property type="entry name" value="SWI2_SNF2"/>
</dbReference>
<evidence type="ECO:0000259" key="13">
    <source>
        <dbReference type="PROSITE" id="PS51192"/>
    </source>
</evidence>
<keyword evidence="9 11" id="KW-0067">ATP-binding</keyword>
<dbReference type="PANTHER" id="PTHR30195">
    <property type="entry name" value="TYPE I SITE-SPECIFIC DEOXYRIBONUCLEASE PROTEIN SUBUNIT M AND R"/>
    <property type="match status" value="1"/>
</dbReference>
<evidence type="ECO:0000256" key="12">
    <source>
        <dbReference type="SAM" id="Coils"/>
    </source>
</evidence>
<keyword evidence="5 11" id="KW-0547">Nucleotide-binding</keyword>
<dbReference type="Proteomes" id="UP000295325">
    <property type="component" value="Unassembled WGS sequence"/>
</dbReference>
<comment type="function">
    <text evidence="11">Subunit R is required for both nuclease and ATPase activities, but not for modification.</text>
</comment>
<comment type="caution">
    <text evidence="14">The sequence shown here is derived from an EMBL/GenBank/DDBJ whole genome shotgun (WGS) entry which is preliminary data.</text>
</comment>
<dbReference type="PANTHER" id="PTHR30195:SF15">
    <property type="entry name" value="TYPE I RESTRICTION ENZYME HINDI ENDONUCLEASE SUBUNIT"/>
    <property type="match status" value="1"/>
</dbReference>
<protein>
    <recommendedName>
        <fullName evidence="11">Type I restriction enzyme endonuclease subunit</fullName>
        <shortName evidence="11">R protein</shortName>
        <ecNumber evidence="11">3.1.21.3</ecNumber>
    </recommendedName>
    <alternativeName>
        <fullName evidence="11">Type-1 restriction enzyme R protein</fullName>
    </alternativeName>
</protein>
<accession>A0A4R7KAB9</accession>
<evidence type="ECO:0000256" key="3">
    <source>
        <dbReference type="ARBA" id="ARBA00011296"/>
    </source>
</evidence>
<keyword evidence="10 11" id="KW-0238">DNA-binding</keyword>
<dbReference type="EMBL" id="SOAZ01000019">
    <property type="protein sequence ID" value="TDT51315.1"/>
    <property type="molecule type" value="Genomic_DNA"/>
</dbReference>
<evidence type="ECO:0000256" key="7">
    <source>
        <dbReference type="ARBA" id="ARBA00022759"/>
    </source>
</evidence>
<evidence type="ECO:0000256" key="4">
    <source>
        <dbReference type="ARBA" id="ARBA00022722"/>
    </source>
</evidence>
<dbReference type="InterPro" id="IPR014001">
    <property type="entry name" value="Helicase_ATP-bd"/>
</dbReference>
<keyword evidence="4" id="KW-0540">Nuclease</keyword>
<feature type="coiled-coil region" evidence="12">
    <location>
        <begin position="858"/>
        <end position="885"/>
    </location>
</feature>
<evidence type="ECO:0000256" key="5">
    <source>
        <dbReference type="ARBA" id="ARBA00022741"/>
    </source>
</evidence>
<comment type="similarity">
    <text evidence="2 11">Belongs to the HsdR family.</text>
</comment>
<feature type="domain" description="Helicase ATP-binding" evidence="13">
    <location>
        <begin position="297"/>
        <end position="462"/>
    </location>
</feature>
<dbReference type="InterPro" id="IPR055180">
    <property type="entry name" value="HsdR_RecA-like_helicase_dom_2"/>
</dbReference>
<comment type="subunit">
    <text evidence="3 11">The type I restriction/modification system is composed of three polypeptides R, M and S.</text>
</comment>
<evidence type="ECO:0000256" key="11">
    <source>
        <dbReference type="RuleBase" id="RU364115"/>
    </source>
</evidence>
<evidence type="ECO:0000313" key="15">
    <source>
        <dbReference type="Proteomes" id="UP000295325"/>
    </source>
</evidence>
<evidence type="ECO:0000256" key="8">
    <source>
        <dbReference type="ARBA" id="ARBA00022801"/>
    </source>
</evidence>
<dbReference type="InterPro" id="IPR051268">
    <property type="entry name" value="Type-I_R_enzyme_R_subunit"/>
</dbReference>
<dbReference type="PROSITE" id="PS51192">
    <property type="entry name" value="HELICASE_ATP_BIND_1"/>
    <property type="match status" value="1"/>
</dbReference>
<organism evidence="14 15">
    <name type="scientific">Fonticella tunisiensis</name>
    <dbReference type="NCBI Taxonomy" id="1096341"/>
    <lineage>
        <taxon>Bacteria</taxon>
        <taxon>Bacillati</taxon>
        <taxon>Bacillota</taxon>
        <taxon>Clostridia</taxon>
        <taxon>Eubacteriales</taxon>
        <taxon>Clostridiaceae</taxon>
        <taxon>Fonticella</taxon>
    </lineage>
</organism>
<dbReference type="GO" id="GO:0009307">
    <property type="term" value="P:DNA restriction-modification system"/>
    <property type="evidence" value="ECO:0007669"/>
    <property type="project" value="UniProtKB-KW"/>
</dbReference>
<dbReference type="Pfam" id="PF22679">
    <property type="entry name" value="T1R_D3-like"/>
    <property type="match status" value="1"/>
</dbReference>
<dbReference type="InterPro" id="IPR007409">
    <property type="entry name" value="Restrct_endonuc_type1_HsdR_N"/>
</dbReference>
<dbReference type="GO" id="GO:0003677">
    <property type="term" value="F:DNA binding"/>
    <property type="evidence" value="ECO:0007669"/>
    <property type="project" value="UniProtKB-KW"/>
</dbReference>
<proteinExistence type="inferred from homology"/>
<dbReference type="InterPro" id="IPR004473">
    <property type="entry name" value="Restrct_endonuc_typeI_HsdR"/>
</dbReference>
<sequence>MFAATMGVELLSIWTEESEVELPAIKRLKWLGYTYVEPEVLMEERESLKEVILVKRLREAIKRINPWIDDVNLDKAVRRLTHVSAVGLMEGNRDVYEMLTSHISLEQDLGTGKKGQTVKFIDYENIDNNEFIVTRQYKVQGVKETIIPDIVVFINGLPIGVIECKAESRPNAMEEGIKQLLKYTNMRKPEENEGAEKLFYTNQVLVSTFGGGAKFGTVGAGYDHYLEWKDPYPLSIKDLGKHKIQDILLAGIFKKENILDLIQNFIVYESVNGKLIKKLARYQQFRAVNRTLERLINAKNSKERSGVIWHTQGSGKSLTMVYLCGKIRRIPEVKASTILIITDRVDLDEQITNTFRKTSGDEVIHIGSRRQLRELLTKDKSVVIMSTIHKFLGVDEDVEYPVLSESENIIVMVDEAHRTQYSDLARNMRTALPNAAYLGFTGTPISKIDKNTRRTFGDYIDKYPFNAAIKDGATVPILYEGRKPELMVEGANLEELFDRVFYNKTPEEKAEIKKRYVNATYIAESPSRIKAICLDLIKHFEERVKPNGYKAMVVASSRLAAVRYLETLRELNGPEAEIIISGQQNDEADIAKYVYDKDKQKDIINRFKNDKDNLSILVVNNMLLTGFDAPVVQVMYLDRSLKEHNLLQAIARVNRKYKDKQAGIIVDYFGVSKHLHQALEIFSDEDIEGALKPVSDILPYLDNAGREAVKYFRNVDRNDLEECIYVLKDKNIRDEFNAAFKEFARYYDILMPDPLVNKYKADFKFLSLVYAAAKNRYRDDFMNLEGCGEKVRKLIEEHIRSSGISTVIKPISIIDKGFDAHVKGLTSKKAQASEIEHAIRHYISVNIDKDPVYYKTLLERLEEIIRKYDESWEQLAMELEKLRDDIKTGHRDEAEDKGLSEVEYAFYGLLKKFERDEVFEDMVAEKGEEYGDVTVYRAKEVVKKVKKCAVVDWTKRDDAQKDMKKELKGLLRSFGYSLREANEITAEIVELAKVHFGR</sequence>